<name>A0A7X9WYH2_9SPHN</name>
<dbReference type="EMBL" id="JABBFV010000017">
    <property type="protein sequence ID" value="NML12201.1"/>
    <property type="molecule type" value="Genomic_DNA"/>
</dbReference>
<evidence type="ECO:0000313" key="2">
    <source>
        <dbReference type="EMBL" id="NML12201.1"/>
    </source>
</evidence>
<proteinExistence type="predicted"/>
<protein>
    <submittedName>
        <fullName evidence="2">Transposase</fullName>
    </submittedName>
</protein>
<dbReference type="Proteomes" id="UP000519023">
    <property type="component" value="Unassembled WGS sequence"/>
</dbReference>
<dbReference type="PANTHER" id="PTHR33678">
    <property type="entry name" value="BLL1576 PROTEIN"/>
    <property type="match status" value="1"/>
</dbReference>
<evidence type="ECO:0000259" key="1">
    <source>
        <dbReference type="Pfam" id="PF03050"/>
    </source>
</evidence>
<sequence>MRLTHAADSDFNDIWTSRKSEIAYEDLEHIGRLYDIEREIAGQPADIRQPVRQELSRPKQEALHTWAKRLTRISAKGGLGAGLRYALGRWHAFNLFLDDGRRRQQRRLAGSQAHMPGLWIGVEKGV</sequence>
<feature type="domain" description="Transposase IS66 central" evidence="1">
    <location>
        <begin position="10"/>
        <end position="101"/>
    </location>
</feature>
<dbReference type="InterPro" id="IPR052344">
    <property type="entry name" value="Transposase-related"/>
</dbReference>
<dbReference type="PANTHER" id="PTHR33678:SF1">
    <property type="entry name" value="BLL1576 PROTEIN"/>
    <property type="match status" value="1"/>
</dbReference>
<gene>
    <name evidence="2" type="ORF">HHL08_18990</name>
</gene>
<accession>A0A7X9WYH2</accession>
<organism evidence="2 3">
    <name type="scientific">Sphingobium psychrophilum</name>
    <dbReference type="NCBI Taxonomy" id="2728834"/>
    <lineage>
        <taxon>Bacteria</taxon>
        <taxon>Pseudomonadati</taxon>
        <taxon>Pseudomonadota</taxon>
        <taxon>Alphaproteobacteria</taxon>
        <taxon>Sphingomonadales</taxon>
        <taxon>Sphingomonadaceae</taxon>
        <taxon>Sphingobium</taxon>
    </lineage>
</organism>
<dbReference type="AlphaFoldDB" id="A0A7X9WYH2"/>
<dbReference type="InterPro" id="IPR004291">
    <property type="entry name" value="Transposase_IS66_central"/>
</dbReference>
<comment type="caution">
    <text evidence="2">The sequence shown here is derived from an EMBL/GenBank/DDBJ whole genome shotgun (WGS) entry which is preliminary data.</text>
</comment>
<evidence type="ECO:0000313" key="3">
    <source>
        <dbReference type="Proteomes" id="UP000519023"/>
    </source>
</evidence>
<keyword evidence="3" id="KW-1185">Reference proteome</keyword>
<reference evidence="2 3" key="1">
    <citation type="submission" date="2020-04" db="EMBL/GenBank/DDBJ databases">
        <title>Sphingobium sp. AR-3-1 isolated from Arctic soil.</title>
        <authorList>
            <person name="Dahal R.H."/>
            <person name="Chaudhary D.K."/>
        </authorList>
    </citation>
    <scope>NUCLEOTIDE SEQUENCE [LARGE SCALE GENOMIC DNA]</scope>
    <source>
        <strain evidence="2 3">AR-3-1</strain>
    </source>
</reference>
<dbReference type="Pfam" id="PF03050">
    <property type="entry name" value="DDE_Tnp_IS66"/>
    <property type="match status" value="1"/>
</dbReference>